<keyword evidence="3" id="KW-1185">Reference proteome</keyword>
<evidence type="ECO:0000313" key="3">
    <source>
        <dbReference type="Proteomes" id="UP000694569"/>
    </source>
</evidence>
<evidence type="ECO:0000256" key="1">
    <source>
        <dbReference type="SAM" id="SignalP"/>
    </source>
</evidence>
<reference evidence="2" key="1">
    <citation type="submission" date="2025-08" db="UniProtKB">
        <authorList>
            <consortium name="Ensembl"/>
        </authorList>
    </citation>
    <scope>IDENTIFICATION</scope>
</reference>
<accession>A0A8C5LQ01</accession>
<sequence>HFFLFIFLTLVLSVSFLLLCFSRCITGKTLKLSEDVADVLASLPNPSLTRFGVMQRSIGKDQDRWRQICRTSSRQAVGQGITIQL</sequence>
<reference evidence="2" key="2">
    <citation type="submission" date="2025-09" db="UniProtKB">
        <authorList>
            <consortium name="Ensembl"/>
        </authorList>
    </citation>
    <scope>IDENTIFICATION</scope>
</reference>
<organism evidence="2 3">
    <name type="scientific">Leptobrachium leishanense</name>
    <name type="common">Leishan spiny toad</name>
    <dbReference type="NCBI Taxonomy" id="445787"/>
    <lineage>
        <taxon>Eukaryota</taxon>
        <taxon>Metazoa</taxon>
        <taxon>Chordata</taxon>
        <taxon>Craniata</taxon>
        <taxon>Vertebrata</taxon>
        <taxon>Euteleostomi</taxon>
        <taxon>Amphibia</taxon>
        <taxon>Batrachia</taxon>
        <taxon>Anura</taxon>
        <taxon>Pelobatoidea</taxon>
        <taxon>Megophryidae</taxon>
        <taxon>Leptobrachium</taxon>
    </lineage>
</organism>
<protein>
    <submittedName>
        <fullName evidence="2">Uncharacterized protein</fullName>
    </submittedName>
</protein>
<proteinExistence type="predicted"/>
<dbReference type="Ensembl" id="ENSLLET00000003612.1">
    <property type="protein sequence ID" value="ENSLLEP00000003448.1"/>
    <property type="gene ID" value="ENSLLEG00000002220.1"/>
</dbReference>
<name>A0A8C5LQ01_9ANUR</name>
<keyword evidence="1" id="KW-0732">Signal</keyword>
<evidence type="ECO:0000313" key="2">
    <source>
        <dbReference type="Ensembl" id="ENSLLEP00000003448.1"/>
    </source>
</evidence>
<dbReference type="Proteomes" id="UP000694569">
    <property type="component" value="Unplaced"/>
</dbReference>
<feature type="chain" id="PRO_5034908815" evidence="1">
    <location>
        <begin position="28"/>
        <end position="85"/>
    </location>
</feature>
<feature type="signal peptide" evidence="1">
    <location>
        <begin position="1"/>
        <end position="27"/>
    </location>
</feature>
<dbReference type="AlphaFoldDB" id="A0A8C5LQ01"/>